<dbReference type="RefSeq" id="XP_044714489.1">
    <property type="nucleotide sequence ID" value="XM_044870426.1"/>
</dbReference>
<proteinExistence type="predicted"/>
<organism evidence="2 3">
    <name type="scientific">Hirsutella rhossiliensis</name>
    <dbReference type="NCBI Taxonomy" id="111463"/>
    <lineage>
        <taxon>Eukaryota</taxon>
        <taxon>Fungi</taxon>
        <taxon>Dikarya</taxon>
        <taxon>Ascomycota</taxon>
        <taxon>Pezizomycotina</taxon>
        <taxon>Sordariomycetes</taxon>
        <taxon>Hypocreomycetidae</taxon>
        <taxon>Hypocreales</taxon>
        <taxon>Ophiocordycipitaceae</taxon>
        <taxon>Hirsutella</taxon>
    </lineage>
</organism>
<evidence type="ECO:0008006" key="4">
    <source>
        <dbReference type="Google" id="ProtNLM"/>
    </source>
</evidence>
<feature type="region of interest" description="Disordered" evidence="1">
    <location>
        <begin position="246"/>
        <end position="283"/>
    </location>
</feature>
<dbReference type="GeneID" id="68361084"/>
<comment type="caution">
    <text evidence="2">The sequence shown here is derived from an EMBL/GenBank/DDBJ whole genome shotgun (WGS) entry which is preliminary data.</text>
</comment>
<dbReference type="Proteomes" id="UP000824596">
    <property type="component" value="Unassembled WGS sequence"/>
</dbReference>
<keyword evidence="3" id="KW-1185">Reference proteome</keyword>
<reference evidence="2" key="1">
    <citation type="submission" date="2021-09" db="EMBL/GenBank/DDBJ databases">
        <title>A high-quality genome of the endoparasitic fungus Hirsutella rhossiliensis with a comparison of Hirsutella genomes reveals transposable elements contributing to genome size variation.</title>
        <authorList>
            <person name="Lin R."/>
            <person name="Jiao Y."/>
            <person name="Sun X."/>
            <person name="Ling J."/>
            <person name="Xie B."/>
            <person name="Cheng X."/>
        </authorList>
    </citation>
    <scope>NUCLEOTIDE SEQUENCE</scope>
    <source>
        <strain evidence="2">HR02</strain>
    </source>
</reference>
<evidence type="ECO:0000313" key="2">
    <source>
        <dbReference type="EMBL" id="KAH0956975.1"/>
    </source>
</evidence>
<gene>
    <name evidence="2" type="ORF">HRG_11956</name>
</gene>
<dbReference type="EMBL" id="JAIZPD010000030">
    <property type="protein sequence ID" value="KAH0956975.1"/>
    <property type="molecule type" value="Genomic_DNA"/>
</dbReference>
<evidence type="ECO:0000256" key="1">
    <source>
        <dbReference type="SAM" id="MobiDB-lite"/>
    </source>
</evidence>
<sequence length="313" mass="35775">MAQSSDHESSSKVIILNGPCDWKQWISVIQKFATSHNIWEFVDPANDDKSTIVRPSEPTHIQVNAQASDLGALTSEEFRRLEYLHTSYRSRLQTYRDNTKALASLQEHIVKHIGNYYSTIADEHDVAKQLSLLQARVAPTDWALEREVLERYRAVLRAPDRSEIETWVTKWQKTLTEAKKLGLPDTQGLRPTQDFLQAVSSINEPFTDYWINKMEDEAVTGKPDWKDHFPDGIKISEIFERAHRIKNAGSKGNNDKGGAFPAGFQGRDKDGKQKPTSDDEKKENRCVCGNKFHSINKCFYLDKTIRPEGWVPS</sequence>
<evidence type="ECO:0000313" key="3">
    <source>
        <dbReference type="Proteomes" id="UP000824596"/>
    </source>
</evidence>
<dbReference type="AlphaFoldDB" id="A0A9P8SD51"/>
<name>A0A9P8SD51_9HYPO</name>
<dbReference type="OrthoDB" id="4906364at2759"/>
<accession>A0A9P8SD51</accession>
<protein>
    <recommendedName>
        <fullName evidence="4">Gag protein</fullName>
    </recommendedName>
</protein>
<feature type="compositionally biased region" description="Basic and acidic residues" evidence="1">
    <location>
        <begin position="266"/>
        <end position="283"/>
    </location>
</feature>